<evidence type="ECO:0000256" key="6">
    <source>
        <dbReference type="ARBA" id="ARBA00023136"/>
    </source>
</evidence>
<dbReference type="GO" id="GO:0005886">
    <property type="term" value="C:plasma membrane"/>
    <property type="evidence" value="ECO:0007669"/>
    <property type="project" value="UniProtKB-SubCell"/>
</dbReference>
<evidence type="ECO:0000313" key="9">
    <source>
        <dbReference type="EMBL" id="TMQ69652.1"/>
    </source>
</evidence>
<protein>
    <submittedName>
        <fullName evidence="9">APC family permease</fullName>
    </submittedName>
</protein>
<dbReference type="InterPro" id="IPR044566">
    <property type="entry name" value="RMV1-like"/>
</dbReference>
<evidence type="ECO:0000256" key="2">
    <source>
        <dbReference type="ARBA" id="ARBA00022448"/>
    </source>
</evidence>
<feature type="transmembrane region" description="Helical" evidence="8">
    <location>
        <begin position="186"/>
        <end position="203"/>
    </location>
</feature>
<evidence type="ECO:0000256" key="3">
    <source>
        <dbReference type="ARBA" id="ARBA00022475"/>
    </source>
</evidence>
<comment type="subcellular location">
    <subcellularLocation>
        <location evidence="1">Cell membrane</location>
        <topology evidence="1">Multi-pass membrane protein</topology>
    </subcellularLocation>
</comment>
<feature type="transmembrane region" description="Helical" evidence="8">
    <location>
        <begin position="224"/>
        <end position="245"/>
    </location>
</feature>
<gene>
    <name evidence="9" type="ORF">E6K81_14385</name>
</gene>
<evidence type="ECO:0000256" key="4">
    <source>
        <dbReference type="ARBA" id="ARBA00022692"/>
    </source>
</evidence>
<keyword evidence="3" id="KW-1003">Cell membrane</keyword>
<evidence type="ECO:0000256" key="8">
    <source>
        <dbReference type="SAM" id="Phobius"/>
    </source>
</evidence>
<feature type="region of interest" description="Disordered" evidence="7">
    <location>
        <begin position="347"/>
        <end position="370"/>
    </location>
</feature>
<organism evidence="9 10">
    <name type="scientific">Eiseniibacteriota bacterium</name>
    <dbReference type="NCBI Taxonomy" id="2212470"/>
    <lineage>
        <taxon>Bacteria</taxon>
        <taxon>Candidatus Eiseniibacteriota</taxon>
    </lineage>
</organism>
<keyword evidence="6 8" id="KW-0472">Membrane</keyword>
<dbReference type="Proteomes" id="UP000319771">
    <property type="component" value="Unassembled WGS sequence"/>
</dbReference>
<feature type="transmembrane region" description="Helical" evidence="8">
    <location>
        <begin position="271"/>
        <end position="294"/>
    </location>
</feature>
<reference evidence="9 10" key="1">
    <citation type="journal article" date="2019" name="Nat. Microbiol.">
        <title>Mediterranean grassland soil C-N compound turnover is dependent on rainfall and depth, and is mediated by genomically divergent microorganisms.</title>
        <authorList>
            <person name="Diamond S."/>
            <person name="Andeer P.F."/>
            <person name="Li Z."/>
            <person name="Crits-Christoph A."/>
            <person name="Burstein D."/>
            <person name="Anantharaman K."/>
            <person name="Lane K.R."/>
            <person name="Thomas B.C."/>
            <person name="Pan C."/>
            <person name="Northen T.R."/>
            <person name="Banfield J.F."/>
        </authorList>
    </citation>
    <scope>NUCLEOTIDE SEQUENCE [LARGE SCALE GENOMIC DNA]</scope>
    <source>
        <strain evidence="9">WS_11</strain>
    </source>
</reference>
<dbReference type="Pfam" id="PF13520">
    <property type="entry name" value="AA_permease_2"/>
    <property type="match status" value="1"/>
</dbReference>
<dbReference type="PIRSF" id="PIRSF006060">
    <property type="entry name" value="AA_transporter"/>
    <property type="match status" value="1"/>
</dbReference>
<dbReference type="PANTHER" id="PTHR45826:SF25">
    <property type="entry name" value="AMINO ACID PERMEASE-LIKE PROTEIN"/>
    <property type="match status" value="1"/>
</dbReference>
<dbReference type="Gene3D" id="1.20.1740.10">
    <property type="entry name" value="Amino acid/polyamine transporter I"/>
    <property type="match status" value="1"/>
</dbReference>
<evidence type="ECO:0000256" key="7">
    <source>
        <dbReference type="SAM" id="MobiDB-lite"/>
    </source>
</evidence>
<feature type="transmembrane region" description="Helical" evidence="8">
    <location>
        <begin position="38"/>
        <end position="62"/>
    </location>
</feature>
<keyword evidence="4 8" id="KW-0812">Transmembrane</keyword>
<evidence type="ECO:0000256" key="1">
    <source>
        <dbReference type="ARBA" id="ARBA00004651"/>
    </source>
</evidence>
<accession>A0A538U195</accession>
<dbReference type="InterPro" id="IPR002293">
    <property type="entry name" value="AA/rel_permease1"/>
</dbReference>
<name>A0A538U195_UNCEI</name>
<dbReference type="GO" id="GO:0022857">
    <property type="term" value="F:transmembrane transporter activity"/>
    <property type="evidence" value="ECO:0007669"/>
    <property type="project" value="InterPro"/>
</dbReference>
<feature type="transmembrane region" description="Helical" evidence="8">
    <location>
        <begin position="112"/>
        <end position="136"/>
    </location>
</feature>
<keyword evidence="5 8" id="KW-1133">Transmembrane helix</keyword>
<evidence type="ECO:0000256" key="5">
    <source>
        <dbReference type="ARBA" id="ARBA00022989"/>
    </source>
</evidence>
<dbReference type="EMBL" id="VBPB01000292">
    <property type="protein sequence ID" value="TMQ69652.1"/>
    <property type="molecule type" value="Genomic_DNA"/>
</dbReference>
<dbReference type="PANTHER" id="PTHR45826">
    <property type="entry name" value="POLYAMINE TRANSPORTER PUT1"/>
    <property type="match status" value="1"/>
</dbReference>
<proteinExistence type="predicted"/>
<evidence type="ECO:0000313" key="10">
    <source>
        <dbReference type="Proteomes" id="UP000319771"/>
    </source>
</evidence>
<comment type="caution">
    <text evidence="9">The sequence shown here is derived from an EMBL/GenBank/DDBJ whole genome shotgun (WGS) entry which is preliminary data.</text>
</comment>
<sequence length="370" mass="39048">MRLRRTLTTLPLVFILYFNVSGGPFTIESLVAQVGPGLGLLILLAIPIVWSLPETLIVAELASMLPEEGGYYRWVHRAFGPFWAFQNGWWTWVYSLVDMAIYPVLFNQYLAFFVPGLGVVGRWGVSLAMIWGATAINLRGASPVGRTSVVSGLFVMAGFLALVLAALPHAHHAPWSPWLAPGKTPLGALGVGLSIALWNYIGWDNASTVQGEVIDPSRTYPRALAIALPLVTLGYLVSAMAAAAASDWSTWHEGGWPDIARAAAGAFGRPLAVWLALAGMVSALALFNALLLAYSRIPLAMAGDGLLPRPLAATDARGTPTNAVLVSAVFYSLFALVSLRSCSSSARSSRCAAGSPPCAGPTASRSGSAA</sequence>
<feature type="transmembrane region" description="Helical" evidence="8">
    <location>
        <begin position="148"/>
        <end position="166"/>
    </location>
</feature>
<keyword evidence="2" id="KW-0813">Transport</keyword>
<dbReference type="AlphaFoldDB" id="A0A538U195"/>